<proteinExistence type="predicted"/>
<accession>A0AAX2CNR6</accession>
<dbReference type="Proteomes" id="UP000242164">
    <property type="component" value="Unassembled WGS sequence"/>
</dbReference>
<gene>
    <name evidence="1" type="ORF">BCB44BAC_04505</name>
</gene>
<organism evidence="1 2">
    <name type="scientific">Bacillus cytotoxicus</name>
    <dbReference type="NCBI Taxonomy" id="580165"/>
    <lineage>
        <taxon>Bacteria</taxon>
        <taxon>Bacillati</taxon>
        <taxon>Bacillota</taxon>
        <taxon>Bacilli</taxon>
        <taxon>Bacillales</taxon>
        <taxon>Bacillaceae</taxon>
        <taxon>Bacillus</taxon>
        <taxon>Bacillus cereus group</taxon>
    </lineage>
</organism>
<comment type="caution">
    <text evidence="1">The sequence shown here is derived from an EMBL/GenBank/DDBJ whole genome shotgun (WGS) entry which is preliminary data.</text>
</comment>
<reference evidence="1 2" key="1">
    <citation type="submission" date="2016-08" db="EMBL/GenBank/DDBJ databases">
        <authorList>
            <person name="Loux V."/>
            <person name="Rue O."/>
        </authorList>
    </citation>
    <scope>NUCLEOTIDE SEQUENCE [LARGE SCALE GENOMIC DNA]</scope>
    <source>
        <strain evidence="1 2">AFSSA_08CEB44bac</strain>
    </source>
</reference>
<evidence type="ECO:0000313" key="2">
    <source>
        <dbReference type="Proteomes" id="UP000242164"/>
    </source>
</evidence>
<name>A0AAX2CNR6_9BACI</name>
<sequence>MYLFVVTYEIPPMIGELNVDINAKDEHEALYLVRNFLPRAAVVHGAQPKKV</sequence>
<protein>
    <submittedName>
        <fullName evidence="1">Uncharacterized protein</fullName>
    </submittedName>
</protein>
<dbReference type="EMBL" id="FMIK01000065">
    <property type="protein sequence ID" value="SCM07972.1"/>
    <property type="molecule type" value="Genomic_DNA"/>
</dbReference>
<dbReference type="AlphaFoldDB" id="A0AAX2CNR6"/>
<evidence type="ECO:0000313" key="1">
    <source>
        <dbReference type="EMBL" id="SCM07972.1"/>
    </source>
</evidence>
<dbReference type="RefSeq" id="WP_176371966.1">
    <property type="nucleotide sequence ID" value="NZ_CP066183.1"/>
</dbReference>